<name>A0A562IVS0_9ACTN</name>
<feature type="region of interest" description="Disordered" evidence="1">
    <location>
        <begin position="140"/>
        <end position="160"/>
    </location>
</feature>
<dbReference type="Proteomes" id="UP000321490">
    <property type="component" value="Unassembled WGS sequence"/>
</dbReference>
<keyword evidence="5" id="KW-1185">Reference proteome</keyword>
<dbReference type="Pfam" id="PF14016">
    <property type="entry name" value="DUF4232"/>
    <property type="match status" value="1"/>
</dbReference>
<dbReference type="PROSITE" id="PS51257">
    <property type="entry name" value="PROKAR_LIPOPROTEIN"/>
    <property type="match status" value="1"/>
</dbReference>
<feature type="compositionally biased region" description="Low complexity" evidence="1">
    <location>
        <begin position="151"/>
        <end position="160"/>
    </location>
</feature>
<sequence>MISARPVLRALVVAGCGLVLAGCSFEGSVTATDDTSSTGGPPTRTGAPTATSPDGSPAPAGSTTPTTSSSPPAPAGDGGTSPAVERCHSGDLVGRLVTEDSSAGHRHAQIELRNISGSTCHVRGYGGVQLIDEYQQHLATEQDRVSPPAPATVTVGPGGTTTSELTWAVIPGAADADSGPCQPEPTTLSVIPPDETEPLALAWSLGPVCQGGTIQQQAYR</sequence>
<protein>
    <submittedName>
        <fullName evidence="4">Uncharacterized protein DUF4232</fullName>
    </submittedName>
</protein>
<proteinExistence type="predicted"/>
<evidence type="ECO:0000259" key="3">
    <source>
        <dbReference type="Pfam" id="PF14016"/>
    </source>
</evidence>
<feature type="chain" id="PRO_5038755778" evidence="2">
    <location>
        <begin position="22"/>
        <end position="220"/>
    </location>
</feature>
<feature type="domain" description="DUF4232" evidence="3">
    <location>
        <begin position="87"/>
        <end position="216"/>
    </location>
</feature>
<dbReference type="OrthoDB" id="485007at2"/>
<reference evidence="4 5" key="1">
    <citation type="submission" date="2019-07" db="EMBL/GenBank/DDBJ databases">
        <title>R&amp;d 2014.</title>
        <authorList>
            <person name="Klenk H.-P."/>
        </authorList>
    </citation>
    <scope>NUCLEOTIDE SEQUENCE [LARGE SCALE GENOMIC DNA]</scope>
    <source>
        <strain evidence="4 5">DSM 45764</strain>
    </source>
</reference>
<dbReference type="AlphaFoldDB" id="A0A562IVS0"/>
<dbReference type="InterPro" id="IPR025326">
    <property type="entry name" value="DUF4232"/>
</dbReference>
<organism evidence="4 5">
    <name type="scientific">Modestobacter roseus</name>
    <dbReference type="NCBI Taxonomy" id="1181884"/>
    <lineage>
        <taxon>Bacteria</taxon>
        <taxon>Bacillati</taxon>
        <taxon>Actinomycetota</taxon>
        <taxon>Actinomycetes</taxon>
        <taxon>Geodermatophilales</taxon>
        <taxon>Geodermatophilaceae</taxon>
        <taxon>Modestobacter</taxon>
    </lineage>
</organism>
<dbReference type="RefSeq" id="WP_153361249.1">
    <property type="nucleotide sequence ID" value="NZ_ML762504.1"/>
</dbReference>
<keyword evidence="2" id="KW-0732">Signal</keyword>
<dbReference type="EMBL" id="VLKF01000001">
    <property type="protein sequence ID" value="TWH75131.1"/>
    <property type="molecule type" value="Genomic_DNA"/>
</dbReference>
<accession>A0A562IVS0</accession>
<gene>
    <name evidence="4" type="ORF">JD78_03682</name>
</gene>
<feature type="compositionally biased region" description="Low complexity" evidence="1">
    <location>
        <begin position="35"/>
        <end position="70"/>
    </location>
</feature>
<evidence type="ECO:0000256" key="2">
    <source>
        <dbReference type="SAM" id="SignalP"/>
    </source>
</evidence>
<comment type="caution">
    <text evidence="4">The sequence shown here is derived from an EMBL/GenBank/DDBJ whole genome shotgun (WGS) entry which is preliminary data.</text>
</comment>
<feature type="region of interest" description="Disordered" evidence="1">
    <location>
        <begin position="30"/>
        <end position="86"/>
    </location>
</feature>
<evidence type="ECO:0000256" key="1">
    <source>
        <dbReference type="SAM" id="MobiDB-lite"/>
    </source>
</evidence>
<evidence type="ECO:0000313" key="5">
    <source>
        <dbReference type="Proteomes" id="UP000321490"/>
    </source>
</evidence>
<feature type="signal peptide" evidence="2">
    <location>
        <begin position="1"/>
        <end position="21"/>
    </location>
</feature>
<evidence type="ECO:0000313" key="4">
    <source>
        <dbReference type="EMBL" id="TWH75131.1"/>
    </source>
</evidence>